<dbReference type="InterPro" id="IPR001578">
    <property type="entry name" value="Peptidase_C12_UCH"/>
</dbReference>
<dbReference type="InterPro" id="IPR038765">
    <property type="entry name" value="Papain-like_cys_pep_sf"/>
</dbReference>
<evidence type="ECO:0000313" key="10">
    <source>
        <dbReference type="Proteomes" id="UP000515146"/>
    </source>
</evidence>
<name>A0A6P6XMT7_DERPT</name>
<dbReference type="EC" id="3.4.19.12" evidence="8"/>
<feature type="active site" description="Proton donor" evidence="7">
    <location>
        <position position="195"/>
    </location>
</feature>
<reference evidence="11" key="1">
    <citation type="submission" date="2025-08" db="UniProtKB">
        <authorList>
            <consortium name="RefSeq"/>
        </authorList>
    </citation>
    <scope>IDENTIFICATION</scope>
    <source>
        <strain evidence="11">Airmid</strain>
    </source>
</reference>
<dbReference type="PRINTS" id="PR00707">
    <property type="entry name" value="UBCTHYDRLASE"/>
</dbReference>
<comment type="similarity">
    <text evidence="2 7 8">Belongs to the peptidase C12 family.</text>
</comment>
<evidence type="ECO:0000313" key="11">
    <source>
        <dbReference type="RefSeq" id="XP_027194088.1"/>
    </source>
</evidence>
<dbReference type="GO" id="GO:0004843">
    <property type="term" value="F:cysteine-type deubiquitinase activity"/>
    <property type="evidence" value="ECO:0007669"/>
    <property type="project" value="UniProtKB-UniRule"/>
</dbReference>
<protein>
    <recommendedName>
        <fullName evidence="8">Ubiquitin carboxyl-terminal hydrolase</fullName>
        <ecNumber evidence="8">3.4.19.12</ecNumber>
    </recommendedName>
</protein>
<proteinExistence type="inferred from homology"/>
<gene>
    <name evidence="11" type="primary">LOC113788830</name>
</gene>
<keyword evidence="5 7" id="KW-0378">Hydrolase</keyword>
<keyword evidence="4 7" id="KW-0833">Ubl conjugation pathway</keyword>
<dbReference type="PANTHER" id="PTHR10589:SF17">
    <property type="entry name" value="UBIQUITIN CARBOXYL-TERMINAL HYDROLASE"/>
    <property type="match status" value="1"/>
</dbReference>
<dbReference type="Gene3D" id="3.40.532.10">
    <property type="entry name" value="Peptidase C12, ubiquitin carboxyl-terminal hydrolase"/>
    <property type="match status" value="1"/>
</dbReference>
<dbReference type="SUPFAM" id="SSF54001">
    <property type="entry name" value="Cysteine proteinases"/>
    <property type="match status" value="1"/>
</dbReference>
<dbReference type="AlphaFoldDB" id="A0A6P6XMT7"/>
<evidence type="ECO:0000256" key="5">
    <source>
        <dbReference type="ARBA" id="ARBA00022801"/>
    </source>
</evidence>
<evidence type="ECO:0000256" key="6">
    <source>
        <dbReference type="ARBA" id="ARBA00022807"/>
    </source>
</evidence>
<comment type="catalytic activity">
    <reaction evidence="1 7 8">
        <text>Thiol-dependent hydrolysis of ester, thioester, amide, peptide and isopeptide bonds formed by the C-terminal Gly of ubiquitin (a 76-residue protein attached to proteins as an intracellular targeting signal).</text>
        <dbReference type="EC" id="3.4.19.12"/>
    </reaction>
</comment>
<dbReference type="InterPro" id="IPR036959">
    <property type="entry name" value="Peptidase_C12_UCH_sf"/>
</dbReference>
<keyword evidence="6 7" id="KW-0788">Thiol protease</keyword>
<evidence type="ECO:0000256" key="4">
    <source>
        <dbReference type="ARBA" id="ARBA00022786"/>
    </source>
</evidence>
<feature type="site" description="Transition state stabilizer" evidence="7">
    <location>
        <position position="109"/>
    </location>
</feature>
<dbReference type="InParanoid" id="A0A6P6XMT7"/>
<evidence type="ECO:0000256" key="1">
    <source>
        <dbReference type="ARBA" id="ARBA00000707"/>
    </source>
</evidence>
<dbReference type="PROSITE" id="PS52048">
    <property type="entry name" value="UCH_DOMAIN"/>
    <property type="match status" value="1"/>
</dbReference>
<evidence type="ECO:0000256" key="2">
    <source>
        <dbReference type="ARBA" id="ARBA00009326"/>
    </source>
</evidence>
<dbReference type="KEGG" id="dpte:113788830"/>
<dbReference type="FunCoup" id="A0A6P6XMT7">
    <property type="interactions" value="618"/>
</dbReference>
<evidence type="ECO:0000256" key="8">
    <source>
        <dbReference type="RuleBase" id="RU361215"/>
    </source>
</evidence>
<accession>A0A6P6XMT7</accession>
<dbReference type="OrthoDB" id="427186at2759"/>
<dbReference type="Proteomes" id="UP000515146">
    <property type="component" value="Unplaced"/>
</dbReference>
<organism evidence="10 11">
    <name type="scientific">Dermatophagoides pteronyssinus</name>
    <name type="common">European house dust mite</name>
    <dbReference type="NCBI Taxonomy" id="6956"/>
    <lineage>
        <taxon>Eukaryota</taxon>
        <taxon>Metazoa</taxon>
        <taxon>Ecdysozoa</taxon>
        <taxon>Arthropoda</taxon>
        <taxon>Chelicerata</taxon>
        <taxon>Arachnida</taxon>
        <taxon>Acari</taxon>
        <taxon>Acariformes</taxon>
        <taxon>Sarcoptiformes</taxon>
        <taxon>Astigmata</taxon>
        <taxon>Psoroptidia</taxon>
        <taxon>Analgoidea</taxon>
        <taxon>Pyroglyphidae</taxon>
        <taxon>Dermatophagoidinae</taxon>
        <taxon>Dermatophagoides</taxon>
    </lineage>
</organism>
<dbReference type="GO" id="GO:0016579">
    <property type="term" value="P:protein deubiquitination"/>
    <property type="evidence" value="ECO:0007669"/>
    <property type="project" value="TreeGrafter"/>
</dbReference>
<dbReference type="RefSeq" id="XP_027194088.1">
    <property type="nucleotide sequence ID" value="XM_027338287.1"/>
</dbReference>
<dbReference type="GO" id="GO:0005737">
    <property type="term" value="C:cytoplasm"/>
    <property type="evidence" value="ECO:0007669"/>
    <property type="project" value="TreeGrafter"/>
</dbReference>
<dbReference type="Pfam" id="PF01088">
    <property type="entry name" value="Peptidase_C12"/>
    <property type="match status" value="1"/>
</dbReference>
<sequence>MSEMDDKDKMKTENKDEEKEQCCWLPLESDPIIMTDYLRSLTNGSTTTITNDRYLIDIPSIDLVDEMGIFEFHNIIAYIFLFTMKTYRRLGEYVPLDDDRIKNLFFMRQFVQNSCGSVALFLAYINTISSDKLIAGNNNDSLIGCFFQENRNHTPEERGHSFASNQSIKQLHHNQAMIGQSQLPTDEQLSNIDYHYVAFVPYNGQIFELDGRQSSPILHSSLPSSNNDNDNFQRKTLAIIKQYMLQDPDSLQFSLLALCSS</sequence>
<evidence type="ECO:0000259" key="9">
    <source>
        <dbReference type="PROSITE" id="PS52048"/>
    </source>
</evidence>
<dbReference type="PANTHER" id="PTHR10589">
    <property type="entry name" value="UBIQUITIN CARBOXYL-TERMINAL HYDROLASE"/>
    <property type="match status" value="1"/>
</dbReference>
<feature type="domain" description="UCH catalytic" evidence="9">
    <location>
        <begin position="23"/>
        <end position="260"/>
    </location>
</feature>
<evidence type="ECO:0000256" key="3">
    <source>
        <dbReference type="ARBA" id="ARBA00022670"/>
    </source>
</evidence>
<keyword evidence="10" id="KW-1185">Reference proteome</keyword>
<dbReference type="CTD" id="33397"/>
<feature type="active site" description="Nucleophile" evidence="7">
    <location>
        <position position="115"/>
    </location>
</feature>
<evidence type="ECO:0000256" key="7">
    <source>
        <dbReference type="PROSITE-ProRule" id="PRU01393"/>
    </source>
</evidence>
<feature type="site" description="Important for enzyme activity" evidence="7">
    <location>
        <position position="210"/>
    </location>
</feature>
<keyword evidence="3 7" id="KW-0645">Protease</keyword>
<dbReference type="GO" id="GO:0006511">
    <property type="term" value="P:ubiquitin-dependent protein catabolic process"/>
    <property type="evidence" value="ECO:0007669"/>
    <property type="project" value="UniProtKB-UniRule"/>
</dbReference>